<keyword evidence="3" id="KW-0862">Zinc</keyword>
<dbReference type="EMBL" id="JAGPXD010000005">
    <property type="protein sequence ID" value="KAH7353571.1"/>
    <property type="molecule type" value="Genomic_DNA"/>
</dbReference>
<name>A0A8K0X0U4_9PEZI</name>
<keyword evidence="5" id="KW-0238">DNA-binding</keyword>
<evidence type="ECO:0000313" key="12">
    <source>
        <dbReference type="Proteomes" id="UP000813385"/>
    </source>
</evidence>
<keyword evidence="2" id="KW-0479">Metal-binding</keyword>
<dbReference type="GO" id="GO:0008270">
    <property type="term" value="F:zinc ion binding"/>
    <property type="evidence" value="ECO:0007669"/>
    <property type="project" value="InterPro"/>
</dbReference>
<evidence type="ECO:0000256" key="2">
    <source>
        <dbReference type="ARBA" id="ARBA00022723"/>
    </source>
</evidence>
<organism evidence="11 12">
    <name type="scientific">Plectosphaerella cucumerina</name>
    <dbReference type="NCBI Taxonomy" id="40658"/>
    <lineage>
        <taxon>Eukaryota</taxon>
        <taxon>Fungi</taxon>
        <taxon>Dikarya</taxon>
        <taxon>Ascomycota</taxon>
        <taxon>Pezizomycotina</taxon>
        <taxon>Sordariomycetes</taxon>
        <taxon>Hypocreomycetidae</taxon>
        <taxon>Glomerellales</taxon>
        <taxon>Plectosphaerellaceae</taxon>
        <taxon>Plectosphaerella</taxon>
    </lineage>
</organism>
<keyword evidence="7" id="KW-0539">Nucleus</keyword>
<dbReference type="CDD" id="cd00067">
    <property type="entry name" value="GAL4"/>
    <property type="match status" value="1"/>
</dbReference>
<dbReference type="AlphaFoldDB" id="A0A8K0X0U4"/>
<dbReference type="GO" id="GO:0000981">
    <property type="term" value="F:DNA-binding transcription factor activity, RNA polymerase II-specific"/>
    <property type="evidence" value="ECO:0007669"/>
    <property type="project" value="InterPro"/>
</dbReference>
<dbReference type="InterPro" id="IPR036864">
    <property type="entry name" value="Zn2-C6_fun-type_DNA-bd_sf"/>
</dbReference>
<gene>
    <name evidence="11" type="ORF">B0T11DRAFT_287052</name>
</gene>
<feature type="compositionally biased region" description="Basic and acidic residues" evidence="9">
    <location>
        <begin position="148"/>
        <end position="158"/>
    </location>
</feature>
<dbReference type="PROSITE" id="PS00463">
    <property type="entry name" value="ZN2_CY6_FUNGAL_1"/>
    <property type="match status" value="1"/>
</dbReference>
<proteinExistence type="predicted"/>
<dbReference type="Pfam" id="PF00172">
    <property type="entry name" value="Zn_clus"/>
    <property type="match status" value="1"/>
</dbReference>
<dbReference type="PANTHER" id="PTHR31313:SF81">
    <property type="entry name" value="TY1 ENHANCER ACTIVATOR"/>
    <property type="match status" value="1"/>
</dbReference>
<feature type="region of interest" description="Disordered" evidence="9">
    <location>
        <begin position="130"/>
        <end position="166"/>
    </location>
</feature>
<evidence type="ECO:0000256" key="6">
    <source>
        <dbReference type="ARBA" id="ARBA00023163"/>
    </source>
</evidence>
<evidence type="ECO:0000256" key="7">
    <source>
        <dbReference type="ARBA" id="ARBA00023242"/>
    </source>
</evidence>
<keyword evidence="12" id="KW-1185">Reference proteome</keyword>
<evidence type="ECO:0000256" key="5">
    <source>
        <dbReference type="ARBA" id="ARBA00023125"/>
    </source>
</evidence>
<comment type="caution">
    <text evidence="11">The sequence shown here is derived from an EMBL/GenBank/DDBJ whole genome shotgun (WGS) entry which is preliminary data.</text>
</comment>
<evidence type="ECO:0000256" key="3">
    <source>
        <dbReference type="ARBA" id="ARBA00022833"/>
    </source>
</evidence>
<dbReference type="InterPro" id="IPR001138">
    <property type="entry name" value="Zn2Cys6_DnaBD"/>
</dbReference>
<evidence type="ECO:0000256" key="4">
    <source>
        <dbReference type="ARBA" id="ARBA00023015"/>
    </source>
</evidence>
<accession>A0A8K0X0U4</accession>
<feature type="domain" description="Zn(2)-C6 fungal-type" evidence="10">
    <location>
        <begin position="13"/>
        <end position="43"/>
    </location>
</feature>
<dbReference type="GO" id="GO:0005634">
    <property type="term" value="C:nucleus"/>
    <property type="evidence" value="ECO:0007669"/>
    <property type="project" value="UniProtKB-SubCell"/>
</dbReference>
<evidence type="ECO:0000259" key="10">
    <source>
        <dbReference type="PROSITE" id="PS50048"/>
    </source>
</evidence>
<feature type="coiled-coil region" evidence="8">
    <location>
        <begin position="56"/>
        <end position="83"/>
    </location>
</feature>
<evidence type="ECO:0000256" key="1">
    <source>
        <dbReference type="ARBA" id="ARBA00004123"/>
    </source>
</evidence>
<keyword evidence="6" id="KW-0804">Transcription</keyword>
<dbReference type="GO" id="GO:0003677">
    <property type="term" value="F:DNA binding"/>
    <property type="evidence" value="ECO:0007669"/>
    <property type="project" value="UniProtKB-KW"/>
</dbReference>
<sequence>MPPSARTTRITAACKACRARKHRCSGERPRCAQCTTNDVRCEWPQQQKRGPPKEYRTALESRLNETENVLLALLQEVSQAQLEAAFRRFPAIRYARKDDAGPSHWNDFPLQSPDEVRHWADYHVAMVRDEEPTSSLSANMPSGQRFDLPQDGHEESRVSRGSSGMDVADSVDLGRNHSASEIEVTDVVQDDMSPASLPQRPAAARGARARPTTRARLQEQQPTVEDYDSAYVW</sequence>
<dbReference type="InterPro" id="IPR051615">
    <property type="entry name" value="Transcr_Regulatory_Elem"/>
</dbReference>
<dbReference type="SMART" id="SM00066">
    <property type="entry name" value="GAL4"/>
    <property type="match status" value="1"/>
</dbReference>
<dbReference type="PROSITE" id="PS50048">
    <property type="entry name" value="ZN2_CY6_FUNGAL_2"/>
    <property type="match status" value="1"/>
</dbReference>
<keyword evidence="8" id="KW-0175">Coiled coil</keyword>
<keyword evidence="4" id="KW-0805">Transcription regulation</keyword>
<feature type="compositionally biased region" description="Polar residues" evidence="9">
    <location>
        <begin position="133"/>
        <end position="142"/>
    </location>
</feature>
<dbReference type="Gene3D" id="4.10.240.10">
    <property type="entry name" value="Zn(2)-C6 fungal-type DNA-binding domain"/>
    <property type="match status" value="1"/>
</dbReference>
<dbReference type="OrthoDB" id="10261408at2759"/>
<evidence type="ECO:0000313" key="11">
    <source>
        <dbReference type="EMBL" id="KAH7353571.1"/>
    </source>
</evidence>
<evidence type="ECO:0000256" key="8">
    <source>
        <dbReference type="SAM" id="Coils"/>
    </source>
</evidence>
<dbReference type="PANTHER" id="PTHR31313">
    <property type="entry name" value="TY1 ENHANCER ACTIVATOR"/>
    <property type="match status" value="1"/>
</dbReference>
<protein>
    <recommendedName>
        <fullName evidence="10">Zn(2)-C6 fungal-type domain-containing protein</fullName>
    </recommendedName>
</protein>
<feature type="region of interest" description="Disordered" evidence="9">
    <location>
        <begin position="187"/>
        <end position="233"/>
    </location>
</feature>
<dbReference type="SUPFAM" id="SSF57701">
    <property type="entry name" value="Zn2/Cys6 DNA-binding domain"/>
    <property type="match status" value="1"/>
</dbReference>
<reference evidence="11" key="1">
    <citation type="journal article" date="2021" name="Nat. Commun.">
        <title>Genetic determinants of endophytism in the Arabidopsis root mycobiome.</title>
        <authorList>
            <person name="Mesny F."/>
            <person name="Miyauchi S."/>
            <person name="Thiergart T."/>
            <person name="Pickel B."/>
            <person name="Atanasova L."/>
            <person name="Karlsson M."/>
            <person name="Huettel B."/>
            <person name="Barry K.W."/>
            <person name="Haridas S."/>
            <person name="Chen C."/>
            <person name="Bauer D."/>
            <person name="Andreopoulos W."/>
            <person name="Pangilinan J."/>
            <person name="LaButti K."/>
            <person name="Riley R."/>
            <person name="Lipzen A."/>
            <person name="Clum A."/>
            <person name="Drula E."/>
            <person name="Henrissat B."/>
            <person name="Kohler A."/>
            <person name="Grigoriev I.V."/>
            <person name="Martin F.M."/>
            <person name="Hacquard S."/>
        </authorList>
    </citation>
    <scope>NUCLEOTIDE SEQUENCE</scope>
    <source>
        <strain evidence="11">MPI-CAGE-AT-0016</strain>
    </source>
</reference>
<evidence type="ECO:0000256" key="9">
    <source>
        <dbReference type="SAM" id="MobiDB-lite"/>
    </source>
</evidence>
<comment type="subcellular location">
    <subcellularLocation>
        <location evidence="1">Nucleus</location>
    </subcellularLocation>
</comment>
<dbReference type="Proteomes" id="UP000813385">
    <property type="component" value="Unassembled WGS sequence"/>
</dbReference>